<sequence>MIGSVSTHRRAGAFAAAVAASEGAPASGAAPAPPESGAPARPAPGASETTPGPTEPAPEEIAPLLRVVDGMRALPPPRMDAGTKAVQRARLVAALEAAFAEGGATALGAPPTGPDRPRGAHRAGPARGFGALRPRSRLTKGLAAGGLTVGVAAGAFGGAAAASTNALPGDTLYGLKRGMEDLRLDLAGGQHDRGRIHLDHASTRLNEARRLMERGRSGPLEPEQVAEVRAALTAMATNTAEGHRLLVEAHERDGSVAPLRTLSDFSERHRGTWAELRPQLPPVLHDIGAEVTEVLDALREEVAAVRLLLREDEEAVPPEPSPEVSPSAEGTPDTAPADP</sequence>
<feature type="domain" description="DUF5667" evidence="2">
    <location>
        <begin position="166"/>
        <end position="245"/>
    </location>
</feature>
<reference evidence="4" key="1">
    <citation type="submission" date="2019-10" db="EMBL/GenBank/DDBJ databases">
        <title>Streptomyces sp. nov., a novel actinobacterium isolated from alkaline environment.</title>
        <authorList>
            <person name="Golinska P."/>
        </authorList>
    </citation>
    <scope>NUCLEOTIDE SEQUENCE [LARGE SCALE GENOMIC DNA]</scope>
    <source>
        <strain evidence="4">DSM 42108</strain>
    </source>
</reference>
<name>A0A7W3T8I1_9ACTN</name>
<dbReference type="RefSeq" id="WP_182667276.1">
    <property type="nucleotide sequence ID" value="NZ_VKHS01001147.1"/>
</dbReference>
<feature type="region of interest" description="Disordered" evidence="1">
    <location>
        <begin position="309"/>
        <end position="339"/>
    </location>
</feature>
<dbReference type="AlphaFoldDB" id="A0A7W3T8I1"/>
<accession>A0A7W3T8I1</accession>
<evidence type="ECO:0000256" key="1">
    <source>
        <dbReference type="SAM" id="MobiDB-lite"/>
    </source>
</evidence>
<protein>
    <recommendedName>
        <fullName evidence="2">DUF5667 domain-containing protein</fullName>
    </recommendedName>
</protein>
<gene>
    <name evidence="3" type="ORF">FOE67_25495</name>
</gene>
<keyword evidence="4" id="KW-1185">Reference proteome</keyword>
<organism evidence="3 4">
    <name type="scientific">Streptomyces calidiresistens</name>
    <dbReference type="NCBI Taxonomy" id="1485586"/>
    <lineage>
        <taxon>Bacteria</taxon>
        <taxon>Bacillati</taxon>
        <taxon>Actinomycetota</taxon>
        <taxon>Actinomycetes</taxon>
        <taxon>Kitasatosporales</taxon>
        <taxon>Streptomycetaceae</taxon>
        <taxon>Streptomyces</taxon>
    </lineage>
</organism>
<evidence type="ECO:0000259" key="2">
    <source>
        <dbReference type="Pfam" id="PF18915"/>
    </source>
</evidence>
<evidence type="ECO:0000313" key="3">
    <source>
        <dbReference type="EMBL" id="MBB0232753.1"/>
    </source>
</evidence>
<dbReference type="Proteomes" id="UP000530234">
    <property type="component" value="Unassembled WGS sequence"/>
</dbReference>
<dbReference type="Pfam" id="PF18915">
    <property type="entry name" value="DUF5667"/>
    <property type="match status" value="1"/>
</dbReference>
<dbReference type="InterPro" id="IPR043725">
    <property type="entry name" value="DUF5667"/>
</dbReference>
<feature type="non-terminal residue" evidence="3">
    <location>
        <position position="339"/>
    </location>
</feature>
<feature type="region of interest" description="Disordered" evidence="1">
    <location>
        <begin position="104"/>
        <end position="132"/>
    </location>
</feature>
<evidence type="ECO:0000313" key="4">
    <source>
        <dbReference type="Proteomes" id="UP000530234"/>
    </source>
</evidence>
<feature type="compositionally biased region" description="Low complexity" evidence="1">
    <location>
        <begin position="21"/>
        <end position="30"/>
    </location>
</feature>
<dbReference type="EMBL" id="VKHS01001147">
    <property type="protein sequence ID" value="MBB0232753.1"/>
    <property type="molecule type" value="Genomic_DNA"/>
</dbReference>
<feature type="compositionally biased region" description="Low complexity" evidence="1">
    <location>
        <begin position="122"/>
        <end position="131"/>
    </location>
</feature>
<feature type="region of interest" description="Disordered" evidence="1">
    <location>
        <begin position="21"/>
        <end position="60"/>
    </location>
</feature>
<feature type="compositionally biased region" description="Low complexity" evidence="1">
    <location>
        <begin position="37"/>
        <end position="52"/>
    </location>
</feature>
<proteinExistence type="predicted"/>
<comment type="caution">
    <text evidence="3">The sequence shown here is derived from an EMBL/GenBank/DDBJ whole genome shotgun (WGS) entry which is preliminary data.</text>
</comment>